<dbReference type="OrthoDB" id="9801960at2"/>
<dbReference type="RefSeq" id="WP_039739454.1">
    <property type="nucleotide sequence ID" value="NZ_CP009788.1"/>
</dbReference>
<dbReference type="KEGG" id="gpi:GPICK_00315"/>
<sequence length="256" mass="29357">MTNRVYAHVPYSMLAESLPTIVARRINPEIFFPGDALDGLIPEEVTAIAGTLHDAGIHCTFHAPFIDLNPGSVERLVREATLRRFEQVLAAADILRPDVIVFHPGYDKWRYGENQEKWLAHSIQSWRWVLERTEKIGTIVAVENIFEEEPSTLKALFEEMDHPRLRHCFDVGHWNLFHTVGMEEWFAAVGRFIGETHIHDNFGTRDDHLPPGEGAIDFDLFFSLMARYAPDAAWTIEAHCRAALDRALLAVERYRK</sequence>
<dbReference type="EMBL" id="CP009788">
    <property type="protein sequence ID" value="AJE02022.1"/>
    <property type="molecule type" value="Genomic_DNA"/>
</dbReference>
<protein>
    <submittedName>
        <fullName evidence="2">AP endonuclease</fullName>
    </submittedName>
</protein>
<proteinExistence type="predicted"/>
<gene>
    <name evidence="2" type="ORF">GPICK_00315</name>
</gene>
<dbReference type="AlphaFoldDB" id="A0A0B5B650"/>
<dbReference type="Gene3D" id="3.20.20.150">
    <property type="entry name" value="Divalent-metal-dependent TIM barrel enzymes"/>
    <property type="match status" value="1"/>
</dbReference>
<dbReference type="Pfam" id="PF01261">
    <property type="entry name" value="AP_endonuc_2"/>
    <property type="match status" value="1"/>
</dbReference>
<dbReference type="Proteomes" id="UP000057609">
    <property type="component" value="Chromosome"/>
</dbReference>
<dbReference type="FunFam" id="3.20.20.150:FF:000039">
    <property type="entry name" value="AP endonuclease, family 2"/>
    <property type="match status" value="1"/>
</dbReference>
<dbReference type="PANTHER" id="PTHR12110:SF21">
    <property type="entry name" value="XYLOSE ISOMERASE-LIKE TIM BARREL DOMAIN-CONTAINING PROTEIN"/>
    <property type="match status" value="1"/>
</dbReference>
<dbReference type="InterPro" id="IPR036237">
    <property type="entry name" value="Xyl_isomerase-like_sf"/>
</dbReference>
<feature type="domain" description="Xylose isomerase-like TIM barrel" evidence="1">
    <location>
        <begin position="36"/>
        <end position="242"/>
    </location>
</feature>
<keyword evidence="2" id="KW-0255">Endonuclease</keyword>
<evidence type="ECO:0000259" key="1">
    <source>
        <dbReference type="Pfam" id="PF01261"/>
    </source>
</evidence>
<dbReference type="SUPFAM" id="SSF51658">
    <property type="entry name" value="Xylose isomerase-like"/>
    <property type="match status" value="1"/>
</dbReference>
<dbReference type="PANTHER" id="PTHR12110">
    <property type="entry name" value="HYDROXYPYRUVATE ISOMERASE"/>
    <property type="match status" value="1"/>
</dbReference>
<evidence type="ECO:0000313" key="2">
    <source>
        <dbReference type="EMBL" id="AJE02022.1"/>
    </source>
</evidence>
<dbReference type="InterPro" id="IPR050312">
    <property type="entry name" value="IolE/XylAMocC-like"/>
</dbReference>
<organism evidence="2 3">
    <name type="scientific">Geobacter pickeringii</name>
    <dbReference type="NCBI Taxonomy" id="345632"/>
    <lineage>
        <taxon>Bacteria</taxon>
        <taxon>Pseudomonadati</taxon>
        <taxon>Thermodesulfobacteriota</taxon>
        <taxon>Desulfuromonadia</taxon>
        <taxon>Geobacterales</taxon>
        <taxon>Geobacteraceae</taxon>
        <taxon>Geobacter</taxon>
    </lineage>
</organism>
<keyword evidence="2" id="KW-0378">Hydrolase</keyword>
<dbReference type="GO" id="GO:0004519">
    <property type="term" value="F:endonuclease activity"/>
    <property type="evidence" value="ECO:0007669"/>
    <property type="project" value="UniProtKB-KW"/>
</dbReference>
<name>A0A0B5B650_9BACT</name>
<dbReference type="HOGENOM" id="CLU_050006_7_2_7"/>
<dbReference type="STRING" id="345632.GPICK_00315"/>
<evidence type="ECO:0000313" key="3">
    <source>
        <dbReference type="Proteomes" id="UP000057609"/>
    </source>
</evidence>
<keyword evidence="3" id="KW-1185">Reference proteome</keyword>
<reference evidence="2 3" key="1">
    <citation type="journal article" date="2015" name="Genome Announc.">
        <title>Complete Genome of Geobacter pickeringii G13T, a Metal-Reducing Isolate from Sedimentary Kaolin Deposits.</title>
        <authorList>
            <person name="Badalamenti J.P."/>
            <person name="Bond D.R."/>
        </authorList>
    </citation>
    <scope>NUCLEOTIDE SEQUENCE [LARGE SCALE GENOMIC DNA]</scope>
    <source>
        <strain evidence="2 3">G13</strain>
    </source>
</reference>
<accession>A0A0B5B650</accession>
<dbReference type="InterPro" id="IPR013022">
    <property type="entry name" value="Xyl_isomerase-like_TIM-brl"/>
</dbReference>
<keyword evidence="2" id="KW-0540">Nuclease</keyword>